<evidence type="ECO:0000313" key="2">
    <source>
        <dbReference type="EMBL" id="MDB8687000.1"/>
    </source>
</evidence>
<accession>A0A415S5X2</accession>
<keyword evidence="1" id="KW-0472">Membrane</keyword>
<sequence length="105" mass="12233">MYKGEVSKSIIRVMFIVIWAWLMHHFYIVEGQVDIFRMWMLIGFPFGIYRIRLWLIPRNFDLGGTGGVWAMNIIAGCILGGFVVIGYILKLAYDVILLSKKRFNN</sequence>
<dbReference type="RefSeq" id="WP_118445115.1">
    <property type="nucleotide sequence ID" value="NZ_DAWDPA010000021.1"/>
</dbReference>
<dbReference type="AlphaFoldDB" id="A0A415S5X2"/>
<organism evidence="3 4">
    <name type="scientific">Mediterraneibacter gnavus</name>
    <name type="common">Ruminococcus gnavus</name>
    <dbReference type="NCBI Taxonomy" id="33038"/>
    <lineage>
        <taxon>Bacteria</taxon>
        <taxon>Bacillati</taxon>
        <taxon>Bacillota</taxon>
        <taxon>Clostridia</taxon>
        <taxon>Lachnospirales</taxon>
        <taxon>Lachnospiraceae</taxon>
        <taxon>Mediterraneibacter</taxon>
    </lineage>
</organism>
<dbReference type="EMBL" id="JAQMLA010000025">
    <property type="protein sequence ID" value="MDB8687000.1"/>
    <property type="molecule type" value="Genomic_DNA"/>
</dbReference>
<evidence type="ECO:0000256" key="1">
    <source>
        <dbReference type="SAM" id="Phobius"/>
    </source>
</evidence>
<reference evidence="2" key="2">
    <citation type="submission" date="2023-01" db="EMBL/GenBank/DDBJ databases">
        <title>Human gut microbiome strain richness.</title>
        <authorList>
            <person name="Chen-Liaw A."/>
        </authorList>
    </citation>
    <scope>NUCLEOTIDE SEQUENCE</scope>
    <source>
        <strain evidence="2">RTP21484st1_H11_RTP21484_190118</strain>
    </source>
</reference>
<dbReference type="InterPro" id="IPR046113">
    <property type="entry name" value="DUF6050"/>
</dbReference>
<protein>
    <submittedName>
        <fullName evidence="2">DUF6050 family protein</fullName>
    </submittedName>
</protein>
<dbReference type="EMBL" id="QRQE01000049">
    <property type="protein sequence ID" value="RHM71282.1"/>
    <property type="molecule type" value="Genomic_DNA"/>
</dbReference>
<evidence type="ECO:0000313" key="3">
    <source>
        <dbReference type="EMBL" id="RHM71282.1"/>
    </source>
</evidence>
<keyword evidence="1" id="KW-0812">Transmembrane</keyword>
<dbReference type="Pfam" id="PF19517">
    <property type="entry name" value="DUF6050"/>
    <property type="match status" value="1"/>
</dbReference>
<comment type="caution">
    <text evidence="3">The sequence shown here is derived from an EMBL/GenBank/DDBJ whole genome shotgun (WGS) entry which is preliminary data.</text>
</comment>
<feature type="transmembrane region" description="Helical" evidence="1">
    <location>
        <begin position="9"/>
        <end position="29"/>
    </location>
</feature>
<reference evidence="3 4" key="1">
    <citation type="submission" date="2018-08" db="EMBL/GenBank/DDBJ databases">
        <title>A genome reference for cultivated species of the human gut microbiota.</title>
        <authorList>
            <person name="Zou Y."/>
            <person name="Xue W."/>
            <person name="Luo G."/>
        </authorList>
    </citation>
    <scope>NUCLEOTIDE SEQUENCE [LARGE SCALE GENOMIC DNA]</scope>
    <source>
        <strain evidence="3 4">AF33-12</strain>
    </source>
</reference>
<dbReference type="Proteomes" id="UP001212160">
    <property type="component" value="Unassembled WGS sequence"/>
</dbReference>
<dbReference type="Proteomes" id="UP000285610">
    <property type="component" value="Unassembled WGS sequence"/>
</dbReference>
<proteinExistence type="predicted"/>
<feature type="transmembrane region" description="Helical" evidence="1">
    <location>
        <begin position="35"/>
        <end position="55"/>
    </location>
</feature>
<feature type="transmembrane region" description="Helical" evidence="1">
    <location>
        <begin position="67"/>
        <end position="89"/>
    </location>
</feature>
<name>A0A415S5X2_MEDGN</name>
<evidence type="ECO:0000313" key="4">
    <source>
        <dbReference type="Proteomes" id="UP000285610"/>
    </source>
</evidence>
<gene>
    <name evidence="3" type="ORF">DWZ50_15735</name>
    <name evidence="2" type="ORF">PNW85_09965</name>
</gene>
<keyword evidence="1" id="KW-1133">Transmembrane helix</keyword>